<evidence type="ECO:0000256" key="2">
    <source>
        <dbReference type="ARBA" id="ARBA00022692"/>
    </source>
</evidence>
<accession>A0AAW9QJ21</accession>
<dbReference type="GO" id="GO:0022857">
    <property type="term" value="F:transmembrane transporter activity"/>
    <property type="evidence" value="ECO:0007669"/>
    <property type="project" value="InterPro"/>
</dbReference>
<evidence type="ECO:0000256" key="5">
    <source>
        <dbReference type="SAM" id="Phobius"/>
    </source>
</evidence>
<feature type="transmembrane region" description="Helical" evidence="5">
    <location>
        <begin position="315"/>
        <end position="339"/>
    </location>
</feature>
<dbReference type="InterPro" id="IPR020846">
    <property type="entry name" value="MFS_dom"/>
</dbReference>
<reference evidence="7 8" key="1">
    <citation type="submission" date="2024-02" db="EMBL/GenBank/DDBJ databases">
        <title>Genome sequence of Aquincola sp. MAHUQ-54.</title>
        <authorList>
            <person name="Huq M.A."/>
        </authorList>
    </citation>
    <scope>NUCLEOTIDE SEQUENCE [LARGE SCALE GENOMIC DNA]</scope>
    <source>
        <strain evidence="7 8">MAHUQ-54</strain>
    </source>
</reference>
<feature type="transmembrane region" description="Helical" evidence="5">
    <location>
        <begin position="224"/>
        <end position="246"/>
    </location>
</feature>
<feature type="transmembrane region" description="Helical" evidence="5">
    <location>
        <begin position="139"/>
        <end position="158"/>
    </location>
</feature>
<keyword evidence="8" id="KW-1185">Reference proteome</keyword>
<dbReference type="Proteomes" id="UP001336250">
    <property type="component" value="Unassembled WGS sequence"/>
</dbReference>
<feature type="domain" description="Major facilitator superfamily (MFS) profile" evidence="6">
    <location>
        <begin position="12"/>
        <end position="414"/>
    </location>
</feature>
<proteinExistence type="predicted"/>
<name>A0AAW9QJ21_9BURK</name>
<dbReference type="PROSITE" id="PS50850">
    <property type="entry name" value="MFS"/>
    <property type="match status" value="1"/>
</dbReference>
<dbReference type="SUPFAM" id="SSF103473">
    <property type="entry name" value="MFS general substrate transporter"/>
    <property type="match status" value="1"/>
</dbReference>
<feature type="transmembrane region" description="Helical" evidence="5">
    <location>
        <begin position="81"/>
        <end position="99"/>
    </location>
</feature>
<feature type="transmembrane region" description="Helical" evidence="5">
    <location>
        <begin position="290"/>
        <end position="309"/>
    </location>
</feature>
<dbReference type="EMBL" id="JAZIBG010000028">
    <property type="protein sequence ID" value="MEF7614590.1"/>
    <property type="molecule type" value="Genomic_DNA"/>
</dbReference>
<sequence>MKSTHRWYGVFTLFAIVVIAYIDRINLSILITNADFLARMGMAPTDRAAQGLLATAFMIGYGAAAFVFTPFCEALFGVRRSLVYGLVLWGAVTLATPYFESYAMLLGSRIVLGLSEGPLFALASSYIKSYYDSAENGKPNAILNTGTGVGLAIGYPFVSALMVNFDWQTSFFVLGAINLVVGIPLVLAFIRMPAASLAKAAPTMQEAAAKIPAMIRGALQTRNIGLMAVITTMTLAYLWGSGSWLPSYLKEARGFSLKEMGPLASLPQWASVFSILLGGVILDRIQRKDVPLQFIVAAVLVAASVYLAINSENKYAAVAFLTSANFFWGLSYPCCLCLIQHFSKPEYTASSCGVALGCAGLVSGLMPLLMGWAISAASSGGDAKSGFFVGFALLIGTQVVIGLCAGAVWLRERRIHSARLVAA</sequence>
<evidence type="ECO:0000256" key="3">
    <source>
        <dbReference type="ARBA" id="ARBA00022989"/>
    </source>
</evidence>
<evidence type="ECO:0000313" key="7">
    <source>
        <dbReference type="EMBL" id="MEF7614590.1"/>
    </source>
</evidence>
<keyword evidence="2 5" id="KW-0812">Transmembrane</keyword>
<keyword evidence="4 5" id="KW-0472">Membrane</keyword>
<comment type="caution">
    <text evidence="7">The sequence shown here is derived from an EMBL/GenBank/DDBJ whole genome shotgun (WGS) entry which is preliminary data.</text>
</comment>
<evidence type="ECO:0000259" key="6">
    <source>
        <dbReference type="PROSITE" id="PS50850"/>
    </source>
</evidence>
<dbReference type="GO" id="GO:0016020">
    <property type="term" value="C:membrane"/>
    <property type="evidence" value="ECO:0007669"/>
    <property type="project" value="UniProtKB-SubCell"/>
</dbReference>
<dbReference type="InterPro" id="IPR050382">
    <property type="entry name" value="MFS_Na/Anion_cotransporter"/>
</dbReference>
<dbReference type="Pfam" id="PF07690">
    <property type="entry name" value="MFS_1"/>
    <property type="match status" value="1"/>
</dbReference>
<dbReference type="PANTHER" id="PTHR11662">
    <property type="entry name" value="SOLUTE CARRIER FAMILY 17"/>
    <property type="match status" value="1"/>
</dbReference>
<gene>
    <name evidence="7" type="ORF">V4F39_11780</name>
</gene>
<feature type="transmembrane region" description="Helical" evidence="5">
    <location>
        <begin position="7"/>
        <end position="31"/>
    </location>
</feature>
<feature type="transmembrane region" description="Helical" evidence="5">
    <location>
        <begin position="170"/>
        <end position="190"/>
    </location>
</feature>
<feature type="transmembrane region" description="Helical" evidence="5">
    <location>
        <begin position="105"/>
        <end position="127"/>
    </location>
</feature>
<evidence type="ECO:0000256" key="1">
    <source>
        <dbReference type="ARBA" id="ARBA00004141"/>
    </source>
</evidence>
<feature type="transmembrane region" description="Helical" evidence="5">
    <location>
        <begin position="386"/>
        <end position="410"/>
    </location>
</feature>
<dbReference type="InterPro" id="IPR036259">
    <property type="entry name" value="MFS_trans_sf"/>
</dbReference>
<dbReference type="InterPro" id="IPR011701">
    <property type="entry name" value="MFS"/>
</dbReference>
<dbReference type="RefSeq" id="WP_332289606.1">
    <property type="nucleotide sequence ID" value="NZ_JAZIBG010000028.1"/>
</dbReference>
<dbReference type="PANTHER" id="PTHR11662:SF399">
    <property type="entry name" value="FI19708P1-RELATED"/>
    <property type="match status" value="1"/>
</dbReference>
<dbReference type="AlphaFoldDB" id="A0AAW9QJ21"/>
<feature type="transmembrane region" description="Helical" evidence="5">
    <location>
        <begin position="266"/>
        <end position="283"/>
    </location>
</feature>
<evidence type="ECO:0000256" key="4">
    <source>
        <dbReference type="ARBA" id="ARBA00023136"/>
    </source>
</evidence>
<feature type="transmembrane region" description="Helical" evidence="5">
    <location>
        <begin position="351"/>
        <end position="374"/>
    </location>
</feature>
<keyword evidence="3 5" id="KW-1133">Transmembrane helix</keyword>
<protein>
    <submittedName>
        <fullName evidence="7">MFS transporter</fullName>
    </submittedName>
</protein>
<feature type="transmembrane region" description="Helical" evidence="5">
    <location>
        <begin position="51"/>
        <end position="69"/>
    </location>
</feature>
<evidence type="ECO:0000313" key="8">
    <source>
        <dbReference type="Proteomes" id="UP001336250"/>
    </source>
</evidence>
<organism evidence="7 8">
    <name type="scientific">Aquincola agrisoli</name>
    <dbReference type="NCBI Taxonomy" id="3119538"/>
    <lineage>
        <taxon>Bacteria</taxon>
        <taxon>Pseudomonadati</taxon>
        <taxon>Pseudomonadota</taxon>
        <taxon>Betaproteobacteria</taxon>
        <taxon>Burkholderiales</taxon>
        <taxon>Sphaerotilaceae</taxon>
        <taxon>Aquincola</taxon>
    </lineage>
</organism>
<comment type="subcellular location">
    <subcellularLocation>
        <location evidence="1">Membrane</location>
        <topology evidence="1">Multi-pass membrane protein</topology>
    </subcellularLocation>
</comment>
<dbReference type="Gene3D" id="1.20.1250.20">
    <property type="entry name" value="MFS general substrate transporter like domains"/>
    <property type="match status" value="2"/>
</dbReference>